<protein>
    <submittedName>
        <fullName evidence="8">Zonular occludens toxin</fullName>
    </submittedName>
</protein>
<dbReference type="GO" id="GO:0033644">
    <property type="term" value="C:host cell membrane"/>
    <property type="evidence" value="ECO:0007669"/>
    <property type="project" value="UniProtKB-SubCell"/>
</dbReference>
<sequence length="398" mass="44166">MITLITGVPGSGKTLMAVSDLAKKVDKEWAGRKIFIHGIPELTIPTEPIPDGHTIQDMHVWLKWPENNGSVVVIDEAQNIFPPRSAGSKTPEIVEWLHVHRHSGVDIILITQMPGRIDKQVRDLVGAHYHIHKTPLGVRMRYFWDYCENNPKTGMKNARPEVYKFDKKAFGLYKSAEIHTKVKTPKSRVLYIIPIAFVVLGISSFMGYKLLTGLGQKEEIVANNQNIPTSQVESHPPQDFHQMAVKSSQNVGGSVGQQLSSREDRHLTEEMLKPTVEGLVESKPIYDNVRQVKQMEYPVACISGGNSGCSCYSSQGSAIKEIDKKTCNDYVKNGLPFNPYKEKKVEISNSEVIEKPSVSKTDSSVLVMGGKSQQNLMYDGYVEAGKEFGQNGGVVGSN</sequence>
<evidence type="ECO:0000256" key="3">
    <source>
        <dbReference type="ARBA" id="ARBA00022870"/>
    </source>
</evidence>
<name>A0A8S5MPD9_9VIRU</name>
<evidence type="ECO:0000259" key="7">
    <source>
        <dbReference type="Pfam" id="PF05707"/>
    </source>
</evidence>
<evidence type="ECO:0000313" key="8">
    <source>
        <dbReference type="EMBL" id="DAD83795.1"/>
    </source>
</evidence>
<comment type="subcellular location">
    <subcellularLocation>
        <location evidence="1">Host membrane</location>
        <topology evidence="1">Single-pass membrane protein</topology>
    </subcellularLocation>
</comment>
<evidence type="ECO:0000256" key="5">
    <source>
        <dbReference type="ARBA" id="ARBA00023136"/>
    </source>
</evidence>
<dbReference type="InterPro" id="IPR027417">
    <property type="entry name" value="P-loop_NTPase"/>
</dbReference>
<keyword evidence="3" id="KW-1043">Host membrane</keyword>
<proteinExistence type="predicted"/>
<reference evidence="8" key="1">
    <citation type="journal article" date="2021" name="Proc. Natl. Acad. Sci. U.S.A.">
        <title>A Catalog of Tens of Thousands of Viruses from Human Metagenomes Reveals Hidden Associations with Chronic Diseases.</title>
        <authorList>
            <person name="Tisza M.J."/>
            <person name="Buck C.B."/>
        </authorList>
    </citation>
    <scope>NUCLEOTIDE SEQUENCE</scope>
    <source>
        <strain evidence="8">Ct0O611</strain>
    </source>
</reference>
<dbReference type="SUPFAM" id="SSF52540">
    <property type="entry name" value="P-loop containing nucleoside triphosphate hydrolases"/>
    <property type="match status" value="1"/>
</dbReference>
<dbReference type="InterPro" id="IPR008900">
    <property type="entry name" value="Zot_N"/>
</dbReference>
<organism evidence="8">
    <name type="scientific">Inoviridae sp. ct0O611</name>
    <dbReference type="NCBI Taxonomy" id="2826755"/>
    <lineage>
        <taxon>Viruses</taxon>
        <taxon>Monodnaviria</taxon>
        <taxon>Loebvirae</taxon>
        <taxon>Hofneiviricota</taxon>
        <taxon>Faserviricetes</taxon>
        <taxon>Tubulavirales</taxon>
        <taxon>Inoviridae</taxon>
    </lineage>
</organism>
<evidence type="ECO:0000256" key="2">
    <source>
        <dbReference type="ARBA" id="ARBA00022692"/>
    </source>
</evidence>
<dbReference type="EMBL" id="BK014942">
    <property type="protein sequence ID" value="DAD83795.1"/>
    <property type="molecule type" value="Genomic_DNA"/>
</dbReference>
<dbReference type="Gene3D" id="3.40.50.300">
    <property type="entry name" value="P-loop containing nucleotide triphosphate hydrolases"/>
    <property type="match status" value="1"/>
</dbReference>
<keyword evidence="5 6" id="KW-0472">Membrane</keyword>
<evidence type="ECO:0000256" key="1">
    <source>
        <dbReference type="ARBA" id="ARBA00004379"/>
    </source>
</evidence>
<feature type="domain" description="Zona occludens toxin N-terminal" evidence="7">
    <location>
        <begin position="1"/>
        <end position="177"/>
    </location>
</feature>
<dbReference type="Pfam" id="PF05707">
    <property type="entry name" value="Zot"/>
    <property type="match status" value="1"/>
</dbReference>
<accession>A0A8S5MPD9</accession>
<keyword evidence="2 6" id="KW-0812">Transmembrane</keyword>
<keyword evidence="4 6" id="KW-1133">Transmembrane helix</keyword>
<evidence type="ECO:0000256" key="4">
    <source>
        <dbReference type="ARBA" id="ARBA00022989"/>
    </source>
</evidence>
<evidence type="ECO:0000256" key="6">
    <source>
        <dbReference type="SAM" id="Phobius"/>
    </source>
</evidence>
<feature type="transmembrane region" description="Helical" evidence="6">
    <location>
        <begin position="189"/>
        <end position="208"/>
    </location>
</feature>